<keyword evidence="6" id="KW-0479">Metal-binding</keyword>
<dbReference type="GO" id="GO:0016730">
    <property type="term" value="F:oxidoreductase activity, acting on iron-sulfur proteins as donors"/>
    <property type="evidence" value="ECO:0007669"/>
    <property type="project" value="InterPro"/>
</dbReference>
<evidence type="ECO:0000256" key="13">
    <source>
        <dbReference type="ARBA" id="ARBA00048150"/>
    </source>
</evidence>
<comment type="function">
    <text evidence="2">Catalytic subunit of the ferredoxin-thioredoxin reductase (FTR), which catalyzes the two-electron reduction of thioredoxins by the electrons provided by reduced ferredoxin.</text>
</comment>
<protein>
    <recommendedName>
        <fullName evidence="4">ferredoxin:thioredoxin reductase</fullName>
        <ecNumber evidence="4">1.8.7.2</ecNumber>
    </recommendedName>
    <alternativeName>
        <fullName evidence="12">Ferredoxin-thioredoxin reductase subunit B</fullName>
    </alternativeName>
</protein>
<dbReference type="GO" id="GO:0046872">
    <property type="term" value="F:metal ion binding"/>
    <property type="evidence" value="ECO:0007669"/>
    <property type="project" value="UniProtKB-KW"/>
</dbReference>
<keyword evidence="9" id="KW-0411">Iron-sulfur</keyword>
<evidence type="ECO:0000256" key="11">
    <source>
        <dbReference type="ARBA" id="ARBA00026011"/>
    </source>
</evidence>
<dbReference type="InterPro" id="IPR004209">
    <property type="entry name" value="FTR_bsu"/>
</dbReference>
<proteinExistence type="inferred from homology"/>
<dbReference type="EMBL" id="FR695868">
    <property type="protein sequence ID" value="CBX28627.1"/>
    <property type="molecule type" value="Genomic_DNA"/>
</dbReference>
<dbReference type="InterPro" id="IPR036644">
    <property type="entry name" value="FTR_bsu_sf"/>
</dbReference>
<keyword evidence="8" id="KW-0408">Iron</keyword>
<reference evidence="14" key="1">
    <citation type="journal article" date="2011" name="Environ. Microbiol.">
        <title>Genomic insights into the metabolic potential of the polycyclic aromatic hydrocarbon degrading sulfate-reducing Deltaproteobacterium N47.</title>
        <authorList>
            <person name="Bergmann F."/>
            <person name="Selesi D."/>
            <person name="Weinmaier T."/>
            <person name="Tischler P."/>
            <person name="Rattei T."/>
            <person name="Meckenstock R.U."/>
        </authorList>
    </citation>
    <scope>NUCLEOTIDE SEQUENCE</scope>
</reference>
<dbReference type="EC" id="1.8.7.2" evidence="4"/>
<dbReference type="GO" id="GO:0051539">
    <property type="term" value="F:4 iron, 4 sulfur cluster binding"/>
    <property type="evidence" value="ECO:0007669"/>
    <property type="project" value="UniProtKB-KW"/>
</dbReference>
<comment type="cofactor">
    <cofactor evidence="1">
        <name>[4Fe-4S] cluster</name>
        <dbReference type="ChEBI" id="CHEBI:49883"/>
    </cofactor>
</comment>
<comment type="subunit">
    <text evidence="11">Heterodimer of subunit A (variable subunit) and subunit B (catalytic subunit). Heterodimeric FTR forms a complex with ferredoxin and thioredoxin.</text>
</comment>
<keyword evidence="10" id="KW-1015">Disulfide bond</keyword>
<gene>
    <name evidence="14" type="ORF">N47_G39510</name>
</gene>
<evidence type="ECO:0000256" key="10">
    <source>
        <dbReference type="ARBA" id="ARBA00023157"/>
    </source>
</evidence>
<organism evidence="14">
    <name type="scientific">uncultured Desulfobacterium sp</name>
    <dbReference type="NCBI Taxonomy" id="201089"/>
    <lineage>
        <taxon>Bacteria</taxon>
        <taxon>Pseudomonadati</taxon>
        <taxon>Thermodesulfobacteriota</taxon>
        <taxon>Desulfobacteria</taxon>
        <taxon>Desulfobacterales</taxon>
        <taxon>Desulfobacteriaceae</taxon>
        <taxon>Desulfobacterium</taxon>
        <taxon>environmental samples</taxon>
    </lineage>
</organism>
<dbReference type="PANTHER" id="PTHR35113:SF1">
    <property type="entry name" value="FERREDOXIN-THIOREDOXIN REDUCTASE CATALYTIC CHAIN, CHLOROPLASTIC"/>
    <property type="match status" value="1"/>
</dbReference>
<keyword evidence="5" id="KW-0004">4Fe-4S</keyword>
<evidence type="ECO:0000256" key="9">
    <source>
        <dbReference type="ARBA" id="ARBA00023014"/>
    </source>
</evidence>
<accession>E1YDI3</accession>
<evidence type="ECO:0000256" key="1">
    <source>
        <dbReference type="ARBA" id="ARBA00001966"/>
    </source>
</evidence>
<name>E1YDI3_9BACT</name>
<evidence type="ECO:0000256" key="8">
    <source>
        <dbReference type="ARBA" id="ARBA00023004"/>
    </source>
</evidence>
<keyword evidence="7" id="KW-0560">Oxidoreductase</keyword>
<evidence type="ECO:0000256" key="3">
    <source>
        <dbReference type="ARBA" id="ARBA00007941"/>
    </source>
</evidence>
<evidence type="ECO:0000256" key="7">
    <source>
        <dbReference type="ARBA" id="ARBA00023002"/>
    </source>
</evidence>
<evidence type="ECO:0000256" key="4">
    <source>
        <dbReference type="ARBA" id="ARBA00012358"/>
    </source>
</evidence>
<evidence type="ECO:0000256" key="5">
    <source>
        <dbReference type="ARBA" id="ARBA00022485"/>
    </source>
</evidence>
<dbReference type="Pfam" id="PF02943">
    <property type="entry name" value="FeThRed_B"/>
    <property type="match status" value="1"/>
</dbReference>
<dbReference type="Gene3D" id="3.90.460.10">
    <property type="entry name" value="Ferredoxin thioredoxin reductase catalytic beta subunit"/>
    <property type="match status" value="1"/>
</dbReference>
<dbReference type="AlphaFoldDB" id="E1YDI3"/>
<dbReference type="PANTHER" id="PTHR35113">
    <property type="entry name" value="FERREDOXIN-THIOREDOXIN REDUCTASE CATALYTIC CHAIN, CHLOROPLASTIC"/>
    <property type="match status" value="1"/>
</dbReference>
<evidence type="ECO:0000256" key="6">
    <source>
        <dbReference type="ARBA" id="ARBA00022723"/>
    </source>
</evidence>
<comment type="similarity">
    <text evidence="3">Belongs to the ferredoxin thioredoxin reductase beta subunit family.</text>
</comment>
<evidence type="ECO:0000256" key="2">
    <source>
        <dbReference type="ARBA" id="ARBA00003945"/>
    </source>
</evidence>
<comment type="catalytic activity">
    <reaction evidence="13">
        <text>[thioredoxin]-disulfide + 2 reduced [2Fe-2S]-[ferredoxin] + 2 H(+) = [thioredoxin]-dithiol + 2 oxidized [2Fe-2S]-[ferredoxin]</text>
        <dbReference type="Rhea" id="RHEA:42336"/>
        <dbReference type="Rhea" id="RHEA-COMP:10000"/>
        <dbReference type="Rhea" id="RHEA-COMP:10001"/>
        <dbReference type="Rhea" id="RHEA-COMP:10698"/>
        <dbReference type="Rhea" id="RHEA-COMP:10700"/>
        <dbReference type="ChEBI" id="CHEBI:15378"/>
        <dbReference type="ChEBI" id="CHEBI:29950"/>
        <dbReference type="ChEBI" id="CHEBI:33737"/>
        <dbReference type="ChEBI" id="CHEBI:33738"/>
        <dbReference type="ChEBI" id="CHEBI:50058"/>
        <dbReference type="EC" id="1.8.7.2"/>
    </reaction>
</comment>
<evidence type="ECO:0000313" key="14">
    <source>
        <dbReference type="EMBL" id="CBX28627.1"/>
    </source>
</evidence>
<evidence type="ECO:0000256" key="12">
    <source>
        <dbReference type="ARBA" id="ARBA00030295"/>
    </source>
</evidence>
<dbReference type="SUPFAM" id="SSF57662">
    <property type="entry name" value="Ferredoxin thioredoxin reductase (FTR), catalytic beta chain"/>
    <property type="match status" value="1"/>
</dbReference>
<sequence>MEPENLYEVLKKVQEPKGFYFDNDKEVTLGLLEALSFNKERYGYMSCPCRLASGNRKNDEDIICPCVYRIKDVKEYGSCYCGLYVSKEWKEGSIEHEHVPERRPVSRMIF</sequence>